<comment type="caution">
    <text evidence="1">The sequence shown here is derived from an EMBL/GenBank/DDBJ whole genome shotgun (WGS) entry which is preliminary data.</text>
</comment>
<accession>A0A8X6T3W9</accession>
<proteinExistence type="predicted"/>
<dbReference type="AlphaFoldDB" id="A0A8X6T3W9"/>
<dbReference type="EMBL" id="BMAU01021347">
    <property type="protein sequence ID" value="GFY18063.1"/>
    <property type="molecule type" value="Genomic_DNA"/>
</dbReference>
<keyword evidence="2" id="KW-1185">Reference proteome</keyword>
<reference evidence="1" key="1">
    <citation type="submission" date="2020-08" db="EMBL/GenBank/DDBJ databases">
        <title>Multicomponent nature underlies the extraordinary mechanical properties of spider dragline silk.</title>
        <authorList>
            <person name="Kono N."/>
            <person name="Nakamura H."/>
            <person name="Mori M."/>
            <person name="Yoshida Y."/>
            <person name="Ohtoshi R."/>
            <person name="Malay A.D."/>
            <person name="Moran D.A.P."/>
            <person name="Tomita M."/>
            <person name="Numata K."/>
            <person name="Arakawa K."/>
        </authorList>
    </citation>
    <scope>NUCLEOTIDE SEQUENCE</scope>
</reference>
<organism evidence="1 2">
    <name type="scientific">Trichonephila clavipes</name>
    <name type="common">Golden silk orbweaver</name>
    <name type="synonym">Nephila clavipes</name>
    <dbReference type="NCBI Taxonomy" id="2585209"/>
    <lineage>
        <taxon>Eukaryota</taxon>
        <taxon>Metazoa</taxon>
        <taxon>Ecdysozoa</taxon>
        <taxon>Arthropoda</taxon>
        <taxon>Chelicerata</taxon>
        <taxon>Arachnida</taxon>
        <taxon>Araneae</taxon>
        <taxon>Araneomorphae</taxon>
        <taxon>Entelegynae</taxon>
        <taxon>Araneoidea</taxon>
        <taxon>Nephilidae</taxon>
        <taxon>Trichonephila</taxon>
    </lineage>
</organism>
<evidence type="ECO:0000313" key="2">
    <source>
        <dbReference type="Proteomes" id="UP000887159"/>
    </source>
</evidence>
<protein>
    <submittedName>
        <fullName evidence="1">Uncharacterized protein</fullName>
    </submittedName>
</protein>
<dbReference type="Proteomes" id="UP000887159">
    <property type="component" value="Unassembled WGS sequence"/>
</dbReference>
<sequence>MVLRFDIVALDRQEDLLVYPHVLVIILDEKSHRQDRTLGQGSVTGGMAPQYQRRARLLRLREGSGLLRLKKYYISRTSISSSSDDLSSVELDIFNILKICIATISISDHSLEFIHSQISNENGGYSLGIAAAAMDNTTSPNFDVSVFDCEVQSTDFLIVQI</sequence>
<name>A0A8X6T3W9_TRICX</name>
<evidence type="ECO:0000313" key="1">
    <source>
        <dbReference type="EMBL" id="GFY18063.1"/>
    </source>
</evidence>
<gene>
    <name evidence="1" type="ORF">TNCV_3385541</name>
</gene>